<dbReference type="EMBL" id="CAJVQC010019216">
    <property type="protein sequence ID" value="CAG8699454.1"/>
    <property type="molecule type" value="Genomic_DNA"/>
</dbReference>
<evidence type="ECO:0000313" key="2">
    <source>
        <dbReference type="Proteomes" id="UP000789920"/>
    </source>
</evidence>
<proteinExistence type="predicted"/>
<keyword evidence="2" id="KW-1185">Reference proteome</keyword>
<dbReference type="Proteomes" id="UP000789920">
    <property type="component" value="Unassembled WGS sequence"/>
</dbReference>
<name>A0ACA9P9Q3_9GLOM</name>
<reference evidence="1" key="1">
    <citation type="submission" date="2021-06" db="EMBL/GenBank/DDBJ databases">
        <authorList>
            <person name="Kallberg Y."/>
            <person name="Tangrot J."/>
            <person name="Rosling A."/>
        </authorList>
    </citation>
    <scope>NUCLEOTIDE SEQUENCE</scope>
    <source>
        <strain evidence="1">MA461A</strain>
    </source>
</reference>
<feature type="non-terminal residue" evidence="1">
    <location>
        <position position="154"/>
    </location>
</feature>
<comment type="caution">
    <text evidence="1">The sequence shown here is derived from an EMBL/GenBank/DDBJ whole genome shotgun (WGS) entry which is preliminary data.</text>
</comment>
<sequence length="154" mass="18624">MKCDGIEYQLELVKEKQSQSEYWNQKQNTHFTTGQVFKKKYVEQKNKVKQKKTRSIYNNRMPRLIATAWNRLKEKEKTRISPQVLYKTLFRETEEEEVTNRKVLIKGLIMTEVGKKLDQLLNRQAAEKCINIVTKTVWNTFYDQIWRVQYEKVQ</sequence>
<gene>
    <name evidence="1" type="ORF">RPERSI_LOCUS9950</name>
</gene>
<organism evidence="1 2">
    <name type="scientific">Racocetra persica</name>
    <dbReference type="NCBI Taxonomy" id="160502"/>
    <lineage>
        <taxon>Eukaryota</taxon>
        <taxon>Fungi</taxon>
        <taxon>Fungi incertae sedis</taxon>
        <taxon>Mucoromycota</taxon>
        <taxon>Glomeromycotina</taxon>
        <taxon>Glomeromycetes</taxon>
        <taxon>Diversisporales</taxon>
        <taxon>Gigasporaceae</taxon>
        <taxon>Racocetra</taxon>
    </lineage>
</organism>
<accession>A0ACA9P9Q3</accession>
<protein>
    <submittedName>
        <fullName evidence="1">13256_t:CDS:1</fullName>
    </submittedName>
</protein>
<evidence type="ECO:0000313" key="1">
    <source>
        <dbReference type="EMBL" id="CAG8699454.1"/>
    </source>
</evidence>